<dbReference type="Pfam" id="PF08240">
    <property type="entry name" value="ADH_N"/>
    <property type="match status" value="1"/>
</dbReference>
<dbReference type="Gene3D" id="3.40.50.720">
    <property type="entry name" value="NAD(P)-binding Rossmann-like Domain"/>
    <property type="match status" value="1"/>
</dbReference>
<dbReference type="EMBL" id="AZGZ01000020">
    <property type="protein sequence ID" value="KZZ89502.1"/>
    <property type="molecule type" value="Genomic_DNA"/>
</dbReference>
<dbReference type="SUPFAM" id="SSF51735">
    <property type="entry name" value="NAD(P)-binding Rossmann-fold domains"/>
    <property type="match status" value="1"/>
</dbReference>
<dbReference type="InterPro" id="IPR011032">
    <property type="entry name" value="GroES-like_sf"/>
</dbReference>
<dbReference type="InterPro" id="IPR020843">
    <property type="entry name" value="ER"/>
</dbReference>
<dbReference type="GO" id="GO:0035925">
    <property type="term" value="F:mRNA 3'-UTR AU-rich region binding"/>
    <property type="evidence" value="ECO:0007669"/>
    <property type="project" value="TreeGrafter"/>
</dbReference>
<gene>
    <name evidence="6" type="ORF">AAP_04257</name>
</gene>
<dbReference type="InterPro" id="IPR047618">
    <property type="entry name" value="QOR-like"/>
</dbReference>
<evidence type="ECO:0000313" key="6">
    <source>
        <dbReference type="EMBL" id="KZZ89502.1"/>
    </source>
</evidence>
<dbReference type="InterPro" id="IPR013154">
    <property type="entry name" value="ADH-like_N"/>
</dbReference>
<dbReference type="InterPro" id="IPR002364">
    <property type="entry name" value="Quin_OxRdtase/zeta-crystal_CS"/>
</dbReference>
<dbReference type="Gene3D" id="3.90.180.10">
    <property type="entry name" value="Medium-chain alcohol dehydrogenases, catalytic domain"/>
    <property type="match status" value="1"/>
</dbReference>
<evidence type="ECO:0000256" key="1">
    <source>
        <dbReference type="ARBA" id="ARBA00022857"/>
    </source>
</evidence>
<evidence type="ECO:0000313" key="7">
    <source>
        <dbReference type="Proteomes" id="UP000242877"/>
    </source>
</evidence>
<dbReference type="GO" id="GO:0003960">
    <property type="term" value="F:quinone reductase (NADPH) activity"/>
    <property type="evidence" value="ECO:0007669"/>
    <property type="project" value="InterPro"/>
</dbReference>
<dbReference type="GO" id="GO:0005829">
    <property type="term" value="C:cytosol"/>
    <property type="evidence" value="ECO:0007669"/>
    <property type="project" value="TreeGrafter"/>
</dbReference>
<accession>A0A167X125</accession>
<dbReference type="GO" id="GO:0070402">
    <property type="term" value="F:NADPH binding"/>
    <property type="evidence" value="ECO:0007669"/>
    <property type="project" value="TreeGrafter"/>
</dbReference>
<dbReference type="InterPro" id="IPR013149">
    <property type="entry name" value="ADH-like_C"/>
</dbReference>
<evidence type="ECO:0000256" key="4">
    <source>
        <dbReference type="ARBA" id="ARBA00070796"/>
    </source>
</evidence>
<dbReference type="Proteomes" id="UP000242877">
    <property type="component" value="Unassembled WGS sequence"/>
</dbReference>
<organism evidence="6 7">
    <name type="scientific">Ascosphaera apis ARSEF 7405</name>
    <dbReference type="NCBI Taxonomy" id="392613"/>
    <lineage>
        <taxon>Eukaryota</taxon>
        <taxon>Fungi</taxon>
        <taxon>Dikarya</taxon>
        <taxon>Ascomycota</taxon>
        <taxon>Pezizomycotina</taxon>
        <taxon>Eurotiomycetes</taxon>
        <taxon>Eurotiomycetidae</taxon>
        <taxon>Onygenales</taxon>
        <taxon>Ascosphaeraceae</taxon>
        <taxon>Ascosphaera</taxon>
    </lineage>
</organism>
<reference evidence="6 7" key="1">
    <citation type="journal article" date="2016" name="Genome Biol. Evol.">
        <title>Divergent and convergent evolution of fungal pathogenicity.</title>
        <authorList>
            <person name="Shang Y."/>
            <person name="Xiao G."/>
            <person name="Zheng P."/>
            <person name="Cen K."/>
            <person name="Zhan S."/>
            <person name="Wang C."/>
        </authorList>
    </citation>
    <scope>NUCLEOTIDE SEQUENCE [LARGE SCALE GENOMIC DNA]</scope>
    <source>
        <strain evidence="6 7">ARSEF 7405</strain>
    </source>
</reference>
<dbReference type="GO" id="GO:0008270">
    <property type="term" value="F:zinc ion binding"/>
    <property type="evidence" value="ECO:0007669"/>
    <property type="project" value="InterPro"/>
</dbReference>
<keyword evidence="2" id="KW-0560">Oxidoreductase</keyword>
<keyword evidence="1" id="KW-0521">NADP</keyword>
<dbReference type="InterPro" id="IPR036291">
    <property type="entry name" value="NAD(P)-bd_dom_sf"/>
</dbReference>
<dbReference type="SMART" id="SM00829">
    <property type="entry name" value="PKS_ER"/>
    <property type="match status" value="1"/>
</dbReference>
<dbReference type="PANTHER" id="PTHR48106:SF13">
    <property type="entry name" value="QUINONE OXIDOREDUCTASE-RELATED"/>
    <property type="match status" value="1"/>
</dbReference>
<dbReference type="VEuPathDB" id="FungiDB:AAP_04257"/>
<protein>
    <recommendedName>
        <fullName evidence="4">Probable quinone oxidoreductase</fullName>
    </recommendedName>
    <alternativeName>
        <fullName evidence="3">NADPH:quinone reductase</fullName>
    </alternativeName>
</protein>
<dbReference type="CDD" id="cd05286">
    <property type="entry name" value="QOR2"/>
    <property type="match status" value="1"/>
</dbReference>
<name>A0A167X125_9EURO</name>
<dbReference type="PANTHER" id="PTHR48106">
    <property type="entry name" value="QUINONE OXIDOREDUCTASE PIG3-RELATED"/>
    <property type="match status" value="1"/>
</dbReference>
<dbReference type="SUPFAM" id="SSF50129">
    <property type="entry name" value="GroES-like"/>
    <property type="match status" value="1"/>
</dbReference>
<dbReference type="Pfam" id="PF00107">
    <property type="entry name" value="ADH_zinc_N"/>
    <property type="match status" value="1"/>
</dbReference>
<dbReference type="PROSITE" id="PS01162">
    <property type="entry name" value="QOR_ZETA_CRYSTAL"/>
    <property type="match status" value="1"/>
</dbReference>
<keyword evidence="7" id="KW-1185">Reference proteome</keyword>
<evidence type="ECO:0000259" key="5">
    <source>
        <dbReference type="SMART" id="SM00829"/>
    </source>
</evidence>
<comment type="caution">
    <text evidence="6">The sequence shown here is derived from an EMBL/GenBank/DDBJ whole genome shotgun (WGS) entry which is preliminary data.</text>
</comment>
<feature type="domain" description="Enoyl reductase (ER)" evidence="5">
    <location>
        <begin position="17"/>
        <end position="328"/>
    </location>
</feature>
<evidence type="ECO:0000256" key="3">
    <source>
        <dbReference type="ARBA" id="ARBA00043088"/>
    </source>
</evidence>
<proteinExistence type="predicted"/>
<sequence length="330" mass="35834">MSPIPQTMRGVVVHEVGGPEVLEHRTDLPVPSPGEGQVLIKNSLAGVNFLDIYFRTGLYSSQMPFVPGQEGIGTVVAVGPGESSSKFKIDDRVVYIGSGTYAEYSTAFVKYVAKVPDGIDEKTVLVAFLSGLTTLSFVEEAYTIKPGDWALLHAAAGGAGVLMTQLLKLSGARVIATAGGPDKCKLVKSLGADVVIDYRAENWVARVMEATNGQGVEVVYDSVAKDTWEGSLKVAKRKGTVVFFGNASGPVPPLSIEILRMKNLKLLRPTLYNYIATEEEFNHYTTKLFNLLATGQLKTFLQKVYPLEEIQQVHRDLEGRRTTGKILVKP</sequence>
<dbReference type="AlphaFoldDB" id="A0A167X125"/>
<evidence type="ECO:0000256" key="2">
    <source>
        <dbReference type="ARBA" id="ARBA00023002"/>
    </source>
</evidence>
<dbReference type="FunFam" id="3.40.50.720:FF:000053">
    <property type="entry name" value="Quinone oxidoreductase 1"/>
    <property type="match status" value="1"/>
</dbReference>
<dbReference type="OrthoDB" id="48317at2759"/>